<comment type="pathway">
    <text evidence="1">Glycerolipid metabolism; triacylglycerol biosynthesis.</text>
</comment>
<evidence type="ECO:0000256" key="3">
    <source>
        <dbReference type="ARBA" id="ARBA00009587"/>
    </source>
</evidence>
<dbReference type="InterPro" id="IPR009721">
    <property type="entry name" value="O-acyltransferase_WSD1_C"/>
</dbReference>
<comment type="similarity">
    <text evidence="3">Belongs to the long-chain O-acyltransferase family.</text>
</comment>
<feature type="domain" description="O-acyltransferase WSD1-like N-terminal" evidence="11">
    <location>
        <begin position="12"/>
        <end position="269"/>
    </location>
</feature>
<feature type="domain" description="O-acyltransferase WSD1 C-terminal" evidence="12">
    <location>
        <begin position="311"/>
        <end position="460"/>
    </location>
</feature>
<dbReference type="Proteomes" id="UP001595767">
    <property type="component" value="Unassembled WGS sequence"/>
</dbReference>
<dbReference type="Gene3D" id="3.30.559.10">
    <property type="entry name" value="Chloramphenicol acetyltransferase-like domain"/>
    <property type="match status" value="1"/>
</dbReference>
<proteinExistence type="inferred from homology"/>
<evidence type="ECO:0000259" key="12">
    <source>
        <dbReference type="Pfam" id="PF06974"/>
    </source>
</evidence>
<keyword evidence="7" id="KW-0319">Glycerol metabolism</keyword>
<organism evidence="13 14">
    <name type="scientific">Nocardia rhizosphaerae</name>
    <dbReference type="NCBI Taxonomy" id="1691571"/>
    <lineage>
        <taxon>Bacteria</taxon>
        <taxon>Bacillati</taxon>
        <taxon>Actinomycetota</taxon>
        <taxon>Actinomycetes</taxon>
        <taxon>Mycobacteriales</taxon>
        <taxon>Nocardiaceae</taxon>
        <taxon>Nocardia</taxon>
    </lineage>
</organism>
<dbReference type="RefSeq" id="WP_378554575.1">
    <property type="nucleotide sequence ID" value="NZ_JBHSBA010000015.1"/>
</dbReference>
<keyword evidence="5" id="KW-0444">Lipid biosynthesis</keyword>
<evidence type="ECO:0000256" key="10">
    <source>
        <dbReference type="ARBA" id="ARBA00048109"/>
    </source>
</evidence>
<gene>
    <name evidence="13" type="ORF">ACFOW8_28040</name>
</gene>
<dbReference type="EC" id="2.3.1.20" evidence="4"/>
<evidence type="ECO:0000256" key="7">
    <source>
        <dbReference type="ARBA" id="ARBA00022798"/>
    </source>
</evidence>
<evidence type="ECO:0000256" key="8">
    <source>
        <dbReference type="ARBA" id="ARBA00023098"/>
    </source>
</evidence>
<evidence type="ECO:0000256" key="4">
    <source>
        <dbReference type="ARBA" id="ARBA00013244"/>
    </source>
</evidence>
<sequence>MNGELRVGAERLKPRDAVFVYDETDRHLSNIVAIYFADATGHAPLTQERVLDWARASVGHSALFHRRLRHLPFDLDLPWWIPDPTLSVPEHVALDRPGDGSWRAARSRIAEITSARMDLTRPPWELHVLDRIDGVPAMPGDTTIVVLKFHHSAGDGVATRALEQRLFGTAPAPAVRLTDARPGPLRTALTVGAQPIRFVTGMRRARTARSALRALTETGAIHEPLAQRPATRFNRDIDAELTFHLLPIPLPEVMAAKAAAPQRVTVNDLMLTTIGGALAAYLTEHGETPDGSLAAMVPMSMRGVADWDSANQLSQMIVDLHTDVTDPLARLAAVRQSASRAKHRTTDPAVLRADRLVETAPAVLLRAAGWARAQRRFDQAATVPLCNTTISNVPPVTDELVFCDRPIRRAVGSLPILDGDGLRHLITSQGDEIVLAVTTNPRMMPDPEHYGALLLGSFRALAAALGAGATAS</sequence>
<evidence type="ECO:0000259" key="11">
    <source>
        <dbReference type="Pfam" id="PF03007"/>
    </source>
</evidence>
<keyword evidence="6" id="KW-0808">Transferase</keyword>
<evidence type="ECO:0000256" key="2">
    <source>
        <dbReference type="ARBA" id="ARBA00005189"/>
    </source>
</evidence>
<dbReference type="PANTHER" id="PTHR31650">
    <property type="entry name" value="O-ACYLTRANSFERASE (WSD1-LIKE) FAMILY PROTEIN"/>
    <property type="match status" value="1"/>
</dbReference>
<comment type="catalytic activity">
    <reaction evidence="10">
        <text>an acyl-CoA + a 1,2-diacyl-sn-glycerol = a triacyl-sn-glycerol + CoA</text>
        <dbReference type="Rhea" id="RHEA:10868"/>
        <dbReference type="ChEBI" id="CHEBI:17815"/>
        <dbReference type="ChEBI" id="CHEBI:57287"/>
        <dbReference type="ChEBI" id="CHEBI:58342"/>
        <dbReference type="ChEBI" id="CHEBI:64615"/>
        <dbReference type="EC" id="2.3.1.20"/>
    </reaction>
</comment>
<keyword evidence="9" id="KW-0012">Acyltransferase</keyword>
<evidence type="ECO:0000313" key="14">
    <source>
        <dbReference type="Proteomes" id="UP001595767"/>
    </source>
</evidence>
<dbReference type="InterPro" id="IPR004255">
    <property type="entry name" value="O-acyltransferase_WSD1_N"/>
</dbReference>
<evidence type="ECO:0000256" key="1">
    <source>
        <dbReference type="ARBA" id="ARBA00004771"/>
    </source>
</evidence>
<evidence type="ECO:0000256" key="5">
    <source>
        <dbReference type="ARBA" id="ARBA00022516"/>
    </source>
</evidence>
<evidence type="ECO:0000313" key="13">
    <source>
        <dbReference type="EMBL" id="MFC4128789.1"/>
    </source>
</evidence>
<protein>
    <recommendedName>
        <fullName evidence="4">diacylglycerol O-acyltransferase</fullName>
        <ecNumber evidence="4">2.3.1.20</ecNumber>
    </recommendedName>
</protein>
<dbReference type="PANTHER" id="PTHR31650:SF1">
    <property type="entry name" value="WAX ESTER SYNTHASE_DIACYLGLYCEROL ACYLTRANSFERASE 4-RELATED"/>
    <property type="match status" value="1"/>
</dbReference>
<evidence type="ECO:0000256" key="6">
    <source>
        <dbReference type="ARBA" id="ARBA00022679"/>
    </source>
</evidence>
<dbReference type="Pfam" id="PF03007">
    <property type="entry name" value="WS_DGAT_cat"/>
    <property type="match status" value="1"/>
</dbReference>
<dbReference type="InterPro" id="IPR023213">
    <property type="entry name" value="CAT-like_dom_sf"/>
</dbReference>
<comment type="pathway">
    <text evidence="2">Lipid metabolism.</text>
</comment>
<dbReference type="EMBL" id="JBHSBA010000015">
    <property type="protein sequence ID" value="MFC4128789.1"/>
    <property type="molecule type" value="Genomic_DNA"/>
</dbReference>
<reference evidence="14" key="1">
    <citation type="journal article" date="2019" name="Int. J. Syst. Evol. Microbiol.">
        <title>The Global Catalogue of Microorganisms (GCM) 10K type strain sequencing project: providing services to taxonomists for standard genome sequencing and annotation.</title>
        <authorList>
            <consortium name="The Broad Institute Genomics Platform"/>
            <consortium name="The Broad Institute Genome Sequencing Center for Infectious Disease"/>
            <person name="Wu L."/>
            <person name="Ma J."/>
        </authorList>
    </citation>
    <scope>NUCLEOTIDE SEQUENCE [LARGE SCALE GENOMIC DNA]</scope>
    <source>
        <strain evidence="14">CGMCC 4.7204</strain>
    </source>
</reference>
<comment type="caution">
    <text evidence="13">The sequence shown here is derived from an EMBL/GenBank/DDBJ whole genome shotgun (WGS) entry which is preliminary data.</text>
</comment>
<dbReference type="SUPFAM" id="SSF52777">
    <property type="entry name" value="CoA-dependent acyltransferases"/>
    <property type="match status" value="1"/>
</dbReference>
<name>A0ABV8LES6_9NOCA</name>
<keyword evidence="14" id="KW-1185">Reference proteome</keyword>
<accession>A0ABV8LES6</accession>
<evidence type="ECO:0000256" key="9">
    <source>
        <dbReference type="ARBA" id="ARBA00023315"/>
    </source>
</evidence>
<dbReference type="InterPro" id="IPR045034">
    <property type="entry name" value="O-acyltransferase_WSD1-like"/>
</dbReference>
<keyword evidence="8" id="KW-0443">Lipid metabolism</keyword>
<dbReference type="Pfam" id="PF06974">
    <property type="entry name" value="WS_DGAT_C"/>
    <property type="match status" value="1"/>
</dbReference>